<accession>A0ABP8C1E4</accession>
<gene>
    <name evidence="2" type="ORF">GCM10022254_28950</name>
</gene>
<evidence type="ECO:0000313" key="2">
    <source>
        <dbReference type="EMBL" id="GAA4231530.1"/>
    </source>
</evidence>
<protein>
    <submittedName>
        <fullName evidence="2">DUF2470 domain-containing protein</fullName>
    </submittedName>
</protein>
<dbReference type="SUPFAM" id="SSF50475">
    <property type="entry name" value="FMN-binding split barrel"/>
    <property type="match status" value="1"/>
</dbReference>
<evidence type="ECO:0000259" key="1">
    <source>
        <dbReference type="Pfam" id="PF10615"/>
    </source>
</evidence>
<dbReference type="Gene3D" id="3.20.180.10">
    <property type="entry name" value="PNP-oxidase-like"/>
    <property type="match status" value="1"/>
</dbReference>
<dbReference type="Pfam" id="PF10615">
    <property type="entry name" value="DUF2470"/>
    <property type="match status" value="1"/>
</dbReference>
<dbReference type="InterPro" id="IPR037119">
    <property type="entry name" value="Haem_oxidase_HugZ-like_sf"/>
</dbReference>
<dbReference type="Proteomes" id="UP001501710">
    <property type="component" value="Unassembled WGS sequence"/>
</dbReference>
<sequence>MRRAETTTAVEGPTAGERARTLAYGIADGVLVAPGVPYAPVPAHATDRDGRPLLLVQTESPVAAALRNTRAGEERADMPATLRVSDVAPVALADRVRGRAWLHGRLTEIPDGELRAAALRLSYAHPRPELLDLGAERDGRRDWTILALTVAQVEIDDAWGSAVLEPAEYAAGVPDPFVAVESGILTHLDSCHRDELPRLLPDSALLDSAPPDSALPDSALPDSAPPGGPVRPLALDRYGLWVRCAPRPGTHAPFDVRLPFARPVSDLHGLRCVYRRLFARATP</sequence>
<organism evidence="2 3">
    <name type="scientific">Actinomadura meridiana</name>
    <dbReference type="NCBI Taxonomy" id="559626"/>
    <lineage>
        <taxon>Bacteria</taxon>
        <taxon>Bacillati</taxon>
        <taxon>Actinomycetota</taxon>
        <taxon>Actinomycetes</taxon>
        <taxon>Streptosporangiales</taxon>
        <taxon>Thermomonosporaceae</taxon>
        <taxon>Actinomadura</taxon>
    </lineage>
</organism>
<keyword evidence="3" id="KW-1185">Reference proteome</keyword>
<dbReference type="Gene3D" id="2.30.110.10">
    <property type="entry name" value="Electron Transport, Fmn-binding Protein, Chain A"/>
    <property type="match status" value="1"/>
</dbReference>
<comment type="caution">
    <text evidence="2">The sequence shown here is derived from an EMBL/GenBank/DDBJ whole genome shotgun (WGS) entry which is preliminary data.</text>
</comment>
<name>A0ABP8C1E4_9ACTN</name>
<feature type="domain" description="DUF2470" evidence="1">
    <location>
        <begin position="182"/>
        <end position="271"/>
    </location>
</feature>
<evidence type="ECO:0000313" key="3">
    <source>
        <dbReference type="Proteomes" id="UP001501710"/>
    </source>
</evidence>
<dbReference type="InterPro" id="IPR012349">
    <property type="entry name" value="Split_barrel_FMN-bd"/>
</dbReference>
<dbReference type="InterPro" id="IPR019595">
    <property type="entry name" value="DUF2470"/>
</dbReference>
<dbReference type="EMBL" id="BAABAS010000006">
    <property type="protein sequence ID" value="GAA4231530.1"/>
    <property type="molecule type" value="Genomic_DNA"/>
</dbReference>
<proteinExistence type="predicted"/>
<reference evidence="3" key="1">
    <citation type="journal article" date="2019" name="Int. J. Syst. Evol. Microbiol.">
        <title>The Global Catalogue of Microorganisms (GCM) 10K type strain sequencing project: providing services to taxonomists for standard genome sequencing and annotation.</title>
        <authorList>
            <consortium name="The Broad Institute Genomics Platform"/>
            <consortium name="The Broad Institute Genome Sequencing Center for Infectious Disease"/>
            <person name="Wu L."/>
            <person name="Ma J."/>
        </authorList>
    </citation>
    <scope>NUCLEOTIDE SEQUENCE [LARGE SCALE GENOMIC DNA]</scope>
    <source>
        <strain evidence="3">JCM 17440</strain>
    </source>
</reference>